<name>A0A6I0EYK4_9FIRM</name>
<dbReference type="Pfam" id="PF13566">
    <property type="entry name" value="DUF4130"/>
    <property type="match status" value="1"/>
</dbReference>
<accession>A0A6I0EYK4</accession>
<dbReference type="InterPro" id="IPR025404">
    <property type="entry name" value="DUF4130"/>
</dbReference>
<keyword evidence="3" id="KW-1185">Reference proteome</keyword>
<dbReference type="RefSeq" id="WP_151861142.1">
    <property type="nucleotide sequence ID" value="NZ_WBZC01000026.1"/>
</dbReference>
<dbReference type="InterPro" id="IPR023875">
    <property type="entry name" value="DNA_repair_put"/>
</dbReference>
<dbReference type="EMBL" id="WBZC01000026">
    <property type="protein sequence ID" value="KAB3534708.1"/>
    <property type="molecule type" value="Genomic_DNA"/>
</dbReference>
<evidence type="ECO:0000313" key="2">
    <source>
        <dbReference type="EMBL" id="KAB3534708.1"/>
    </source>
</evidence>
<comment type="caution">
    <text evidence="2">The sequence shown here is derived from an EMBL/GenBank/DDBJ whole genome shotgun (WGS) entry which is preliminary data.</text>
</comment>
<evidence type="ECO:0000259" key="1">
    <source>
        <dbReference type="Pfam" id="PF13566"/>
    </source>
</evidence>
<dbReference type="OrthoDB" id="5290748at2"/>
<dbReference type="NCBIfam" id="TIGR03915">
    <property type="entry name" value="SAM_7_link_chp"/>
    <property type="match status" value="1"/>
</dbReference>
<gene>
    <name evidence="2" type="ORF">F8154_08260</name>
</gene>
<sequence length="245" mass="29121">MIIFVFDNTFEGLLTAVYEAYYTNARPDRIVTEVYHQPNLVDAVKFIETDEVKSNKVYDAIVKKVSKEALRHVYHAFLSETVDAPTIIYRYLTIAFKMGQQVDHLLTNKHILEIHKISKKVTREKHRMLGLVRFQLIKEDLYYASIEPDHHIVGLLAPHFAKRMADQNWIIHDKKRDTAAIFDKSQWFIAPLQYKNEITNNNEEALYQELWKTYFKNIAIKERKNSKLQRSFMPTRYWKHLTEKS</sequence>
<reference evidence="2 3" key="1">
    <citation type="submission" date="2019-10" db="EMBL/GenBank/DDBJ databases">
        <title>Alkaliphilus serpentinus sp. nov. and Alkaliphilus pronyensis sp. nov., two novel anaerobic alkaliphilic species isolated from the serpentinized-hosted hydrothermal field of the Prony Bay (New Caledonia).</title>
        <authorList>
            <person name="Postec A."/>
        </authorList>
    </citation>
    <scope>NUCLEOTIDE SEQUENCE [LARGE SCALE GENOMIC DNA]</scope>
    <source>
        <strain evidence="2 3">LacV</strain>
    </source>
</reference>
<evidence type="ECO:0000313" key="3">
    <source>
        <dbReference type="Proteomes" id="UP000432715"/>
    </source>
</evidence>
<proteinExistence type="predicted"/>
<dbReference type="Proteomes" id="UP000432715">
    <property type="component" value="Unassembled WGS sequence"/>
</dbReference>
<protein>
    <submittedName>
        <fullName evidence="2">DNA metabolism protein</fullName>
    </submittedName>
</protein>
<dbReference type="AlphaFoldDB" id="A0A6I0EYK4"/>
<feature type="domain" description="DUF4130" evidence="1">
    <location>
        <begin position="85"/>
        <end position="243"/>
    </location>
</feature>
<organism evidence="2 3">
    <name type="scientific">Alkaliphilus pronyensis</name>
    <dbReference type="NCBI Taxonomy" id="1482732"/>
    <lineage>
        <taxon>Bacteria</taxon>
        <taxon>Bacillati</taxon>
        <taxon>Bacillota</taxon>
        <taxon>Clostridia</taxon>
        <taxon>Peptostreptococcales</taxon>
        <taxon>Natronincolaceae</taxon>
        <taxon>Alkaliphilus</taxon>
    </lineage>
</organism>